<dbReference type="GO" id="GO:0006284">
    <property type="term" value="P:base-excision repair"/>
    <property type="evidence" value="ECO:0000318"/>
    <property type="project" value="GO_Central"/>
</dbReference>
<organism evidence="2 3">
    <name type="scientific">Ricinus communis</name>
    <name type="common">Castor bean</name>
    <dbReference type="NCBI Taxonomy" id="3988"/>
    <lineage>
        <taxon>Eukaryota</taxon>
        <taxon>Viridiplantae</taxon>
        <taxon>Streptophyta</taxon>
        <taxon>Embryophyta</taxon>
        <taxon>Tracheophyta</taxon>
        <taxon>Spermatophyta</taxon>
        <taxon>Magnoliopsida</taxon>
        <taxon>eudicotyledons</taxon>
        <taxon>Gunneridae</taxon>
        <taxon>Pentapetalae</taxon>
        <taxon>rosids</taxon>
        <taxon>fabids</taxon>
        <taxon>Malpighiales</taxon>
        <taxon>Euphorbiaceae</taxon>
        <taxon>Acalyphoideae</taxon>
        <taxon>Acalypheae</taxon>
        <taxon>Ricinus</taxon>
    </lineage>
</organism>
<dbReference type="PANTHER" id="PTHR35218">
    <property type="entry name" value="RNASE H DOMAIN-CONTAINING PROTEIN"/>
    <property type="match status" value="1"/>
</dbReference>
<dbReference type="SUPFAM" id="SSF56219">
    <property type="entry name" value="DNase I-like"/>
    <property type="match status" value="1"/>
</dbReference>
<dbReference type="EMBL" id="EQ973915">
    <property type="protein sequence ID" value="EEF39001.1"/>
    <property type="molecule type" value="Genomic_DNA"/>
</dbReference>
<reference evidence="3" key="1">
    <citation type="journal article" date="2010" name="Nat. Biotechnol.">
        <title>Draft genome sequence of the oilseed species Ricinus communis.</title>
        <authorList>
            <person name="Chan A.P."/>
            <person name="Crabtree J."/>
            <person name="Zhao Q."/>
            <person name="Lorenzi H."/>
            <person name="Orvis J."/>
            <person name="Puiu D."/>
            <person name="Melake-Berhan A."/>
            <person name="Jones K.M."/>
            <person name="Redman J."/>
            <person name="Chen G."/>
            <person name="Cahoon E.B."/>
            <person name="Gedil M."/>
            <person name="Stanke M."/>
            <person name="Haas B.J."/>
            <person name="Wortman J.R."/>
            <person name="Fraser-Liggett C.M."/>
            <person name="Ravel J."/>
            <person name="Rabinowicz P.D."/>
        </authorList>
    </citation>
    <scope>NUCLEOTIDE SEQUENCE [LARGE SCALE GENOMIC DNA]</scope>
    <source>
        <strain evidence="3">cv. Hale</strain>
    </source>
</reference>
<evidence type="ECO:0000313" key="2">
    <source>
        <dbReference type="EMBL" id="EEF39001.1"/>
    </source>
</evidence>
<dbReference type="InParanoid" id="B9SBQ3"/>
<feature type="domain" description="Endonuclease/exonuclease/phosphatase" evidence="1">
    <location>
        <begin position="18"/>
        <end position="145"/>
    </location>
</feature>
<protein>
    <recommendedName>
        <fullName evidence="1">Endonuclease/exonuclease/phosphatase domain-containing protein</fullName>
    </recommendedName>
</protein>
<dbReference type="GO" id="GO:0003906">
    <property type="term" value="F:DNA-(apurinic or apyrimidinic site) endonuclease activity"/>
    <property type="evidence" value="ECO:0000318"/>
    <property type="project" value="GO_Central"/>
</dbReference>
<dbReference type="InterPro" id="IPR036691">
    <property type="entry name" value="Endo/exonu/phosph_ase_sf"/>
</dbReference>
<dbReference type="PANTHER" id="PTHR35218:SF9">
    <property type="entry name" value="ENDONUCLEASE_EXONUCLEASE_PHOSPHATASE DOMAIN-CONTAINING PROTEIN"/>
    <property type="match status" value="1"/>
</dbReference>
<evidence type="ECO:0000313" key="3">
    <source>
        <dbReference type="Proteomes" id="UP000008311"/>
    </source>
</evidence>
<dbReference type="Pfam" id="PF03372">
    <property type="entry name" value="Exo_endo_phos"/>
    <property type="match status" value="1"/>
</dbReference>
<dbReference type="Proteomes" id="UP000008311">
    <property type="component" value="Unassembled WGS sequence"/>
</dbReference>
<name>B9SBQ3_RICCO</name>
<dbReference type="InterPro" id="IPR005135">
    <property type="entry name" value="Endo/exonuclease/phosphatase"/>
</dbReference>
<accession>B9SBQ3</accession>
<dbReference type="Gene3D" id="3.60.10.10">
    <property type="entry name" value="Endonuclease/exonuclease/phosphatase"/>
    <property type="match status" value="1"/>
</dbReference>
<dbReference type="AlphaFoldDB" id="B9SBQ3"/>
<proteinExistence type="predicted"/>
<keyword evidence="3" id="KW-1185">Reference proteome</keyword>
<evidence type="ECO:0000259" key="1">
    <source>
        <dbReference type="Pfam" id="PF03372"/>
    </source>
</evidence>
<gene>
    <name evidence="2" type="ORF">RCOM_0344390</name>
</gene>
<dbReference type="GO" id="GO:0008311">
    <property type="term" value="F:double-stranded DNA 3'-5' DNA exonuclease activity"/>
    <property type="evidence" value="ECO:0000318"/>
    <property type="project" value="GO_Central"/>
</dbReference>
<dbReference type="GO" id="GO:0008081">
    <property type="term" value="F:phosphoric diester hydrolase activity"/>
    <property type="evidence" value="ECO:0000318"/>
    <property type="project" value="GO_Central"/>
</dbReference>
<sequence>MSLICLNCRGLEYPWSVSSFRNFISSQSPTSIFFQETKLFSNELERTRVKFSIDAVIGVDCDSNSGFHRGGHALMWKDEVEVTLKSFSLHHIDIEVNFPNDVSSWHFNRIYGWPKGHLRWKTWDILRHLHSFSSLPCIVGGDLNEILYQDEKLGGNIRDFFKIQNFRDALDF</sequence>
<dbReference type="eggNOG" id="KOG1075">
    <property type="taxonomic scope" value="Eukaryota"/>
</dbReference>
<dbReference type="GO" id="GO:0005634">
    <property type="term" value="C:nucleus"/>
    <property type="evidence" value="ECO:0000318"/>
    <property type="project" value="GO_Central"/>
</dbReference>